<accession>A0A1H6KF82</accession>
<dbReference type="STRING" id="235205.BAZSYMB_SCAFFOLD00001_8"/>
<sequence>MAEQIEQEEPSVQAKDEKLVGIRGWLILPAIGFVLGTLIRVSTLIVDIGAYSTGMYSDVARAGIDEIYTLEFIISLSLTGLLIYATILFLKKKKNAPKVIIALHIASIVALYVFLVFELDIEAKMFAVEIVIQLVNSVIAAVIWIPYFVVSKRVKATFVN</sequence>
<protein>
    <submittedName>
        <fullName evidence="2">Uncharacterized protein</fullName>
    </submittedName>
</protein>
<keyword evidence="1" id="KW-1133">Transmembrane helix</keyword>
<evidence type="ECO:0000256" key="1">
    <source>
        <dbReference type="SAM" id="Phobius"/>
    </source>
</evidence>
<organism evidence="2 3">
    <name type="scientific">Bathymodiolus azoricus thioautotrophic gill symbiont</name>
    <dbReference type="NCBI Taxonomy" id="235205"/>
    <lineage>
        <taxon>Bacteria</taxon>
        <taxon>Pseudomonadati</taxon>
        <taxon>Pseudomonadota</taxon>
        <taxon>Gammaproteobacteria</taxon>
        <taxon>sulfur-oxidizing symbionts</taxon>
    </lineage>
</organism>
<evidence type="ECO:0000313" key="2">
    <source>
        <dbReference type="EMBL" id="SEH73969.1"/>
    </source>
</evidence>
<feature type="transmembrane region" description="Helical" evidence="1">
    <location>
        <begin position="25"/>
        <end position="52"/>
    </location>
</feature>
<evidence type="ECO:0000313" key="3">
    <source>
        <dbReference type="Proteomes" id="UP000198559"/>
    </source>
</evidence>
<dbReference type="InterPro" id="IPR019690">
    <property type="entry name" value="DUF2569"/>
</dbReference>
<dbReference type="EMBL" id="CVUD02000116">
    <property type="protein sequence ID" value="SEH73969.1"/>
    <property type="molecule type" value="Genomic_DNA"/>
</dbReference>
<dbReference type="Pfam" id="PF10754">
    <property type="entry name" value="DUF2569"/>
    <property type="match status" value="1"/>
</dbReference>
<dbReference type="RefSeq" id="WP_202775847.1">
    <property type="nucleotide sequence ID" value="NZ_CAESAP020000170.1"/>
</dbReference>
<dbReference type="AlphaFoldDB" id="A0A1H6KF82"/>
<feature type="transmembrane region" description="Helical" evidence="1">
    <location>
        <begin position="130"/>
        <end position="150"/>
    </location>
</feature>
<reference evidence="3" key="1">
    <citation type="submission" date="2016-06" db="EMBL/GenBank/DDBJ databases">
        <authorList>
            <person name="Petersen J."/>
            <person name="Sayavedra L."/>
        </authorList>
    </citation>
    <scope>NUCLEOTIDE SEQUENCE [LARGE SCALE GENOMIC DNA]</scope>
    <source>
        <strain evidence="3">BazSymB</strain>
    </source>
</reference>
<feature type="transmembrane region" description="Helical" evidence="1">
    <location>
        <begin position="99"/>
        <end position="118"/>
    </location>
</feature>
<name>A0A1H6KF82_9GAMM</name>
<gene>
    <name evidence="2" type="ORF">BAZSYMB_SCAFFOLD00001_8</name>
</gene>
<keyword evidence="1" id="KW-0812">Transmembrane</keyword>
<feature type="transmembrane region" description="Helical" evidence="1">
    <location>
        <begin position="72"/>
        <end position="90"/>
    </location>
</feature>
<proteinExistence type="predicted"/>
<keyword evidence="1" id="KW-0472">Membrane</keyword>
<dbReference type="Proteomes" id="UP000198559">
    <property type="component" value="Unassembled WGS sequence"/>
</dbReference>